<dbReference type="InterPro" id="IPR002818">
    <property type="entry name" value="DJ-1/PfpI"/>
</dbReference>
<feature type="domain" description="DJ-1/PfpI" evidence="2">
    <location>
        <begin position="33"/>
        <end position="194"/>
    </location>
</feature>
<dbReference type="Proteomes" id="UP000190092">
    <property type="component" value="Unassembled WGS sequence"/>
</dbReference>
<organism evidence="3 4">
    <name type="scientific">Enhydrobacter aerosaccus</name>
    <dbReference type="NCBI Taxonomy" id="225324"/>
    <lineage>
        <taxon>Bacteria</taxon>
        <taxon>Pseudomonadati</taxon>
        <taxon>Pseudomonadota</taxon>
        <taxon>Alphaproteobacteria</taxon>
        <taxon>Hyphomicrobiales</taxon>
        <taxon>Enhydrobacter</taxon>
    </lineage>
</organism>
<gene>
    <name evidence="3" type="ORF">SAMN02745126_01940</name>
</gene>
<dbReference type="InterPro" id="IPR052158">
    <property type="entry name" value="INH-QAR"/>
</dbReference>
<sequence length="253" mass="26298">MMTRRVLTAAVLAAAAAGASAQATPAPARGKERIALLIYPGFTALDLFGPHNMLCGLMPEKIDLVAKTSDPVITDTGVTIVPSATFGDIAPGLDVLFVPGGTKGTLAALQDEATREFVARQGASARYVTSVCTGSLILGAAGLLRGYRATSHWVARDILSEFGAQPVDSRVVIDRNRVTGAGVSAGLDFGLTLVGLLRDAGYAQRVQLVAEYDPHPPFDAGTPAKAPADVTADMRTMFAPFAAEALKAARAYK</sequence>
<evidence type="ECO:0000259" key="2">
    <source>
        <dbReference type="Pfam" id="PF01965"/>
    </source>
</evidence>
<dbReference type="InterPro" id="IPR006311">
    <property type="entry name" value="TAT_signal"/>
</dbReference>
<evidence type="ECO:0000313" key="4">
    <source>
        <dbReference type="Proteomes" id="UP000190092"/>
    </source>
</evidence>
<proteinExistence type="predicted"/>
<evidence type="ECO:0000256" key="1">
    <source>
        <dbReference type="SAM" id="SignalP"/>
    </source>
</evidence>
<dbReference type="PROSITE" id="PS51318">
    <property type="entry name" value="TAT"/>
    <property type="match status" value="1"/>
</dbReference>
<dbReference type="InterPro" id="IPR029062">
    <property type="entry name" value="Class_I_gatase-like"/>
</dbReference>
<dbReference type="AlphaFoldDB" id="A0A1T4MS76"/>
<dbReference type="Pfam" id="PF01965">
    <property type="entry name" value="DJ-1_PfpI"/>
    <property type="match status" value="1"/>
</dbReference>
<keyword evidence="4" id="KW-1185">Reference proteome</keyword>
<dbReference type="PANTHER" id="PTHR43130:SF2">
    <property type="entry name" value="DJ-1_PFPI DOMAIN-CONTAINING PROTEIN"/>
    <property type="match status" value="1"/>
</dbReference>
<dbReference type="CDD" id="cd03139">
    <property type="entry name" value="GATase1_PfpI_2"/>
    <property type="match status" value="1"/>
</dbReference>
<dbReference type="RefSeq" id="WP_085933677.1">
    <property type="nucleotide sequence ID" value="NZ_FUWJ01000002.1"/>
</dbReference>
<accession>A0A1T4MS76</accession>
<dbReference type="STRING" id="225324.SAMN02745126_01940"/>
<evidence type="ECO:0000313" key="3">
    <source>
        <dbReference type="EMBL" id="SJZ69686.1"/>
    </source>
</evidence>
<dbReference type="OrthoDB" id="186587at2"/>
<dbReference type="PANTHER" id="PTHR43130">
    <property type="entry name" value="ARAC-FAMILY TRANSCRIPTIONAL REGULATOR"/>
    <property type="match status" value="1"/>
</dbReference>
<name>A0A1T4MS76_9HYPH</name>
<protein>
    <submittedName>
        <fullName evidence="3">DJ-1/PfpI family protein</fullName>
    </submittedName>
</protein>
<keyword evidence="1" id="KW-0732">Signal</keyword>
<dbReference type="GO" id="GO:0006355">
    <property type="term" value="P:regulation of DNA-templated transcription"/>
    <property type="evidence" value="ECO:0007669"/>
    <property type="project" value="TreeGrafter"/>
</dbReference>
<dbReference type="Gene3D" id="3.40.50.880">
    <property type="match status" value="1"/>
</dbReference>
<dbReference type="EMBL" id="FUWJ01000002">
    <property type="protein sequence ID" value="SJZ69686.1"/>
    <property type="molecule type" value="Genomic_DNA"/>
</dbReference>
<dbReference type="SUPFAM" id="SSF52317">
    <property type="entry name" value="Class I glutamine amidotransferase-like"/>
    <property type="match status" value="1"/>
</dbReference>
<feature type="signal peptide" evidence="1">
    <location>
        <begin position="1"/>
        <end position="21"/>
    </location>
</feature>
<feature type="chain" id="PRO_5013363869" evidence="1">
    <location>
        <begin position="22"/>
        <end position="253"/>
    </location>
</feature>
<reference evidence="4" key="1">
    <citation type="submission" date="2017-02" db="EMBL/GenBank/DDBJ databases">
        <authorList>
            <person name="Varghese N."/>
            <person name="Submissions S."/>
        </authorList>
    </citation>
    <scope>NUCLEOTIDE SEQUENCE [LARGE SCALE GENOMIC DNA]</scope>
    <source>
        <strain evidence="4">ATCC 27094</strain>
    </source>
</reference>